<sequence>MLKSAAILYALLLVSVLSIDLDAQPNFSKTYLVEGGNLSVGTNLNLVDGGYLFTLSDYPTSSQEYARIRYLKVNTQGDILEEYLVDDFDFNIYPVKSTGDQVFNDKVYSLVFNLRQGQPQSLGLLDLDFATSAATHKSYTDASSLAGYSLIKGKEDSLILYIDEIRGDDTSKWVNSLTFYNTETRVDSTISYKGVYHRPQPGEIRSLPNGDLLMAFGAIDYSLSNDRERGFLQKISADGRVLWEKDIYPGLRIDFHPKLLPLPNGDIVYGWTKDSFSTSHPPAYYVRDPVAVFFLDSLGEFKSRTMLGPIFGKLHNLELLANGDVLGMGWKGMVLDGAAGNVGWVFRLSPTGEKIWERLIAYPTAEVAPQLVFYDGVETPSGDLLLAGARDLEEGKRGSWLLKLSADGCYDPDDCTEIKDTIFIHEDVVATNTPEPAEIGLGIFPNPASESFTVRLPAAYETSGVKTLSVFDVGGREVYHRRFTAAENVVPAKTLAPGVYLLMVETSLGIARGKIVIR</sequence>
<dbReference type="InterPro" id="IPR026444">
    <property type="entry name" value="Secre_tail"/>
</dbReference>
<gene>
    <name evidence="3" type="ORF">FUA23_11565</name>
</gene>
<dbReference type="RefSeq" id="WP_147930904.1">
    <property type="nucleotide sequence ID" value="NZ_VOXD01000016.1"/>
</dbReference>
<feature type="chain" id="PRO_5022706755" evidence="1">
    <location>
        <begin position="24"/>
        <end position="518"/>
    </location>
</feature>
<name>A0A5C7FFQ2_9BACT</name>
<dbReference type="Proteomes" id="UP000321907">
    <property type="component" value="Unassembled WGS sequence"/>
</dbReference>
<accession>A0A5C7FFQ2</accession>
<dbReference type="NCBIfam" id="TIGR04183">
    <property type="entry name" value="Por_Secre_tail"/>
    <property type="match status" value="1"/>
</dbReference>
<comment type="caution">
    <text evidence="3">The sequence shown here is derived from an EMBL/GenBank/DDBJ whole genome shotgun (WGS) entry which is preliminary data.</text>
</comment>
<feature type="domain" description="Secretion system C-terminal sorting" evidence="2">
    <location>
        <begin position="443"/>
        <end position="517"/>
    </location>
</feature>
<protein>
    <submittedName>
        <fullName evidence="3">T9SS type A sorting domain-containing protein</fullName>
    </submittedName>
</protein>
<evidence type="ECO:0000313" key="3">
    <source>
        <dbReference type="EMBL" id="TXF89142.1"/>
    </source>
</evidence>
<dbReference type="OrthoDB" id="9811934at2"/>
<dbReference type="Pfam" id="PF18962">
    <property type="entry name" value="Por_Secre_tail"/>
    <property type="match status" value="1"/>
</dbReference>
<keyword evidence="4" id="KW-1185">Reference proteome</keyword>
<evidence type="ECO:0000256" key="1">
    <source>
        <dbReference type="SAM" id="SignalP"/>
    </source>
</evidence>
<feature type="signal peptide" evidence="1">
    <location>
        <begin position="1"/>
        <end position="23"/>
    </location>
</feature>
<dbReference type="EMBL" id="VOXD01000016">
    <property type="protein sequence ID" value="TXF89142.1"/>
    <property type="molecule type" value="Genomic_DNA"/>
</dbReference>
<proteinExistence type="predicted"/>
<evidence type="ECO:0000313" key="4">
    <source>
        <dbReference type="Proteomes" id="UP000321907"/>
    </source>
</evidence>
<keyword evidence="1" id="KW-0732">Signal</keyword>
<dbReference type="AlphaFoldDB" id="A0A5C7FFQ2"/>
<evidence type="ECO:0000259" key="2">
    <source>
        <dbReference type="Pfam" id="PF18962"/>
    </source>
</evidence>
<reference evidence="3 4" key="1">
    <citation type="submission" date="2019-08" db="EMBL/GenBank/DDBJ databases">
        <title>Lewinella sp. strain SSH13 Genome sequencing and assembly.</title>
        <authorList>
            <person name="Kim I."/>
        </authorList>
    </citation>
    <scope>NUCLEOTIDE SEQUENCE [LARGE SCALE GENOMIC DNA]</scope>
    <source>
        <strain evidence="3 4">SSH13</strain>
    </source>
</reference>
<organism evidence="3 4">
    <name type="scientific">Neolewinella aurantiaca</name>
    <dbReference type="NCBI Taxonomy" id="2602767"/>
    <lineage>
        <taxon>Bacteria</taxon>
        <taxon>Pseudomonadati</taxon>
        <taxon>Bacteroidota</taxon>
        <taxon>Saprospiria</taxon>
        <taxon>Saprospirales</taxon>
        <taxon>Lewinellaceae</taxon>
        <taxon>Neolewinella</taxon>
    </lineage>
</organism>